<dbReference type="STRING" id="406817.XNC1_2914"/>
<sequence>MDTFRLFSNESKYYLGVKVNVNGSYTVGGFSEQEINLHDVRSIWIINQKMDGLQARPISISINGQYLHLASKHSVKINGVDYQAIDLAFDSERQYIPFTVVGLGNRYFIRSAGEAKYALRIPPQIAYIPSAILAPEKTDQLSTLWSLIPKKG</sequence>
<gene>
    <name evidence="1" type="ordered locus">XNC1_2914</name>
</gene>
<keyword evidence="2" id="KW-1185">Reference proteome</keyword>
<name>D3VJQ9_XENNA</name>
<dbReference type="EMBL" id="FN667742">
    <property type="protein sequence ID" value="CBJ90968.1"/>
    <property type="molecule type" value="Genomic_DNA"/>
</dbReference>
<protein>
    <submittedName>
        <fullName evidence="1">Uncharacterized protein</fullName>
    </submittedName>
</protein>
<proteinExistence type="predicted"/>
<dbReference type="Proteomes" id="UP000008075">
    <property type="component" value="Chromosome"/>
</dbReference>
<evidence type="ECO:0000313" key="2">
    <source>
        <dbReference type="Proteomes" id="UP000008075"/>
    </source>
</evidence>
<organism evidence="1 2">
    <name type="scientific">Xenorhabdus nematophila (strain ATCC 19061 / DSM 3370 / CCUG 14189 / LMG 1036 / NCIMB 9965 / AN6)</name>
    <dbReference type="NCBI Taxonomy" id="406817"/>
    <lineage>
        <taxon>Bacteria</taxon>
        <taxon>Pseudomonadati</taxon>
        <taxon>Pseudomonadota</taxon>
        <taxon>Gammaproteobacteria</taxon>
        <taxon>Enterobacterales</taxon>
        <taxon>Morganellaceae</taxon>
        <taxon>Xenorhabdus</taxon>
    </lineage>
</organism>
<dbReference type="HOGENOM" id="CLU_1721669_0_0_6"/>
<dbReference type="KEGG" id="xne:XNC1_2914"/>
<accession>D3VJQ9</accession>
<dbReference type="RefSeq" id="WP_013184706.1">
    <property type="nucleotide sequence ID" value="NZ_CAWLKV010000001.1"/>
</dbReference>
<dbReference type="AlphaFoldDB" id="D3VJQ9"/>
<reference evidence="1 2" key="1">
    <citation type="journal article" date="2011" name="PLoS ONE">
        <title>The entomopathogenic bacterial endosymbionts xenorhabdus and photorhabdus: convergent lifestyles from divergent genomes.</title>
        <authorList>
            <person name="Chaston J.M."/>
            <person name="Suen G."/>
            <person name="Tucker S.L."/>
            <person name="Andersen A.W."/>
            <person name="Bhasin A."/>
            <person name="Bode E."/>
            <person name="Bode H.B."/>
            <person name="Brachmann A.O."/>
            <person name="Cowles C.E."/>
            <person name="Cowles K.N."/>
            <person name="Darby C."/>
            <person name="de Leon L."/>
            <person name="Drace K."/>
            <person name="Du Z."/>
            <person name="Givaudan A."/>
            <person name="Herbert Tran E.E."/>
            <person name="Jewell K.A."/>
            <person name="Knack J.J."/>
            <person name="Krasomil-Osterfeld K.C."/>
            <person name="Kukor R."/>
            <person name="Lanois A."/>
            <person name="Latreille P."/>
            <person name="Leimgruber N.K."/>
            <person name="Lipke C.M."/>
            <person name="Liu R."/>
            <person name="Lu X."/>
            <person name="Martens E.C."/>
            <person name="Marri P.R."/>
            <person name="Medigue C."/>
            <person name="Menard M.L."/>
            <person name="Miller N.M."/>
            <person name="Morales-Soto N."/>
            <person name="Norton S."/>
            <person name="Ogier J.C."/>
            <person name="Orchard S.S."/>
            <person name="Park D."/>
            <person name="Park Y."/>
            <person name="Qurollo B.A."/>
            <person name="Sugar D.R."/>
            <person name="Richards G.R."/>
            <person name="Rouy Z."/>
            <person name="Slominski B."/>
            <person name="Slominski K."/>
            <person name="Snyder H."/>
            <person name="Tjaden B.C."/>
            <person name="van der Hoeven R."/>
            <person name="Welch R.D."/>
            <person name="Wheeler C."/>
            <person name="Xiang B."/>
            <person name="Barbazuk B."/>
            <person name="Gaudriault S."/>
            <person name="Goodner B."/>
            <person name="Slater S.C."/>
            <person name="Forst S."/>
            <person name="Goldman B.S."/>
            <person name="Goodrich-Blair H."/>
        </authorList>
    </citation>
    <scope>NUCLEOTIDE SEQUENCE [LARGE SCALE GENOMIC DNA]</scope>
    <source>
        <strain evidence="2">ATCC 19061 / DSM 3370 / CCUG 14189 / LMG 1036 / NCIMB 9965 / AN6</strain>
    </source>
</reference>
<evidence type="ECO:0000313" key="1">
    <source>
        <dbReference type="EMBL" id="CBJ90968.1"/>
    </source>
</evidence>